<dbReference type="AlphaFoldDB" id="A0A7K0KKF1"/>
<feature type="coiled-coil region" evidence="1">
    <location>
        <begin position="125"/>
        <end position="190"/>
    </location>
</feature>
<evidence type="ECO:0000313" key="3">
    <source>
        <dbReference type="EMBL" id="MST85925.1"/>
    </source>
</evidence>
<keyword evidence="1" id="KW-0175">Coiled coil</keyword>
<keyword evidence="2" id="KW-1133">Transmembrane helix</keyword>
<keyword evidence="2" id="KW-0812">Transmembrane</keyword>
<gene>
    <name evidence="3" type="ORF">FYJ73_14835</name>
</gene>
<reference evidence="3 4" key="1">
    <citation type="submission" date="2019-08" db="EMBL/GenBank/DDBJ databases">
        <title>In-depth cultivation of the pig gut microbiome towards novel bacterial diversity and tailored functional studies.</title>
        <authorList>
            <person name="Wylensek D."/>
            <person name="Hitch T.C.A."/>
            <person name="Clavel T."/>
        </authorList>
    </citation>
    <scope>NUCLEOTIDE SEQUENCE [LARGE SCALE GENOMIC DNA]</scope>
    <source>
        <strain evidence="3 4">LKV-178-WT-2A</strain>
    </source>
</reference>
<keyword evidence="2" id="KW-0472">Membrane</keyword>
<dbReference type="EMBL" id="VUNG01000063">
    <property type="protein sequence ID" value="MST85925.1"/>
    <property type="molecule type" value="Genomic_DNA"/>
</dbReference>
<comment type="caution">
    <text evidence="3">The sequence shown here is derived from an EMBL/GenBank/DDBJ whole genome shotgun (WGS) entry which is preliminary data.</text>
</comment>
<accession>A0A7K0KKF1</accession>
<evidence type="ECO:0000256" key="1">
    <source>
        <dbReference type="SAM" id="Coils"/>
    </source>
</evidence>
<evidence type="ECO:0000313" key="4">
    <source>
        <dbReference type="Proteomes" id="UP000438914"/>
    </source>
</evidence>
<dbReference type="RefSeq" id="WP_154535524.1">
    <property type="nucleotide sequence ID" value="NZ_VUNG01000063.1"/>
</dbReference>
<feature type="transmembrane region" description="Helical" evidence="2">
    <location>
        <begin position="31"/>
        <end position="49"/>
    </location>
</feature>
<organism evidence="3 4">
    <name type="scientific">Hallella mizrahii</name>
    <dbReference type="NCBI Taxonomy" id="2606637"/>
    <lineage>
        <taxon>Bacteria</taxon>
        <taxon>Pseudomonadati</taxon>
        <taxon>Bacteroidota</taxon>
        <taxon>Bacteroidia</taxon>
        <taxon>Bacteroidales</taxon>
        <taxon>Prevotellaceae</taxon>
        <taxon>Hallella</taxon>
    </lineage>
</organism>
<proteinExistence type="predicted"/>
<sequence>MKEFKFEQHTEEQDALFLLKQQKKKLAKQQVIFAAAFIVALIFLIFYAVSRSVYTYYDGYISLDKNNIRAAQDIYILKMKANVGDSVQKGDTLFSYVIISHIGDLNNINNEPAFVQRTNDMKTQAMLARQEIPVLREQLRQLQLQLHSERNDIFYGLTNNTKQNDLKAQIAETQAKIREAQNKVRIYLMREGEGRIKLIHSGLYSRAVNAMPYSPYGNEYTDEVLNYACAPEDGFITDIHFTNYSIAIKGDEVLNLKFRDIDKSHLHVMTYVPVDKARSLLRADSIEVIVDDRTRFSAHLVRLGLGVQQLPDYLMNNFSRDAMVIMATLNINKGQEIPFWVLNNNLPVKIRVGKFFLHKKLKDAEQRYLIKSTPPPR</sequence>
<keyword evidence="4" id="KW-1185">Reference proteome</keyword>
<evidence type="ECO:0000256" key="2">
    <source>
        <dbReference type="SAM" id="Phobius"/>
    </source>
</evidence>
<name>A0A7K0KKF1_9BACT</name>
<protein>
    <submittedName>
        <fullName evidence="3">Multidrug transporter</fullName>
    </submittedName>
</protein>
<dbReference type="Proteomes" id="UP000438914">
    <property type="component" value="Unassembled WGS sequence"/>
</dbReference>